<reference evidence="2" key="1">
    <citation type="submission" date="2023-03" db="EMBL/GenBank/DDBJ databases">
        <title>Massive genome expansion in bonnet fungi (Mycena s.s.) driven by repeated elements and novel gene families across ecological guilds.</title>
        <authorList>
            <consortium name="Lawrence Berkeley National Laboratory"/>
            <person name="Harder C.B."/>
            <person name="Miyauchi S."/>
            <person name="Viragh M."/>
            <person name="Kuo A."/>
            <person name="Thoen E."/>
            <person name="Andreopoulos B."/>
            <person name="Lu D."/>
            <person name="Skrede I."/>
            <person name="Drula E."/>
            <person name="Henrissat B."/>
            <person name="Morin E."/>
            <person name="Kohler A."/>
            <person name="Barry K."/>
            <person name="LaButti K."/>
            <person name="Morin E."/>
            <person name="Salamov A."/>
            <person name="Lipzen A."/>
            <person name="Mereny Z."/>
            <person name="Hegedus B."/>
            <person name="Baldrian P."/>
            <person name="Stursova M."/>
            <person name="Weitz H."/>
            <person name="Taylor A."/>
            <person name="Grigoriev I.V."/>
            <person name="Nagy L.G."/>
            <person name="Martin F."/>
            <person name="Kauserud H."/>
        </authorList>
    </citation>
    <scope>NUCLEOTIDE SEQUENCE</scope>
    <source>
        <strain evidence="2">9284</strain>
    </source>
</reference>
<dbReference type="AlphaFoldDB" id="A0AAD7BPG0"/>
<dbReference type="EMBL" id="JARKIF010000011">
    <property type="protein sequence ID" value="KAJ7626986.1"/>
    <property type="molecule type" value="Genomic_DNA"/>
</dbReference>
<dbReference type="Proteomes" id="UP001221142">
    <property type="component" value="Unassembled WGS sequence"/>
</dbReference>
<dbReference type="InterPro" id="IPR046700">
    <property type="entry name" value="DUF6570"/>
</dbReference>
<comment type="caution">
    <text evidence="2">The sequence shown here is derived from an EMBL/GenBank/DDBJ whole genome shotgun (WGS) entry which is preliminary data.</text>
</comment>
<proteinExistence type="predicted"/>
<protein>
    <recommendedName>
        <fullName evidence="1">DUF6570 domain-containing protein</fullName>
    </recommendedName>
</protein>
<gene>
    <name evidence="2" type="ORF">FB45DRAFT_749510</name>
</gene>
<name>A0AAD7BPG0_9AGAR</name>
<feature type="domain" description="DUF6570" evidence="1">
    <location>
        <begin position="1"/>
        <end position="113"/>
    </location>
</feature>
<keyword evidence="3" id="KW-1185">Reference proteome</keyword>
<organism evidence="2 3">
    <name type="scientific">Roridomyces roridus</name>
    <dbReference type="NCBI Taxonomy" id="1738132"/>
    <lineage>
        <taxon>Eukaryota</taxon>
        <taxon>Fungi</taxon>
        <taxon>Dikarya</taxon>
        <taxon>Basidiomycota</taxon>
        <taxon>Agaricomycotina</taxon>
        <taxon>Agaricomycetes</taxon>
        <taxon>Agaricomycetidae</taxon>
        <taxon>Agaricales</taxon>
        <taxon>Marasmiineae</taxon>
        <taxon>Mycenaceae</taxon>
        <taxon>Roridomyces</taxon>
    </lineage>
</organism>
<evidence type="ECO:0000313" key="3">
    <source>
        <dbReference type="Proteomes" id="UP001221142"/>
    </source>
</evidence>
<sequence length="280" mass="31822">MIARCRSKNWIIKLKEENQNRELASAQRGMKGHVLIYPQKPSKIAEVLPPSIEEITAPICVLFVGSSPPTPKWLHEHAKPLAVNATRVRKALRWLKEHNPLYQDIKINEECLQQLEVDPVLPIPVEHIQPSVANEAVTSRYDSSPMPDSSTQPDGSIPFENIVITDVDCHASANELRAAAVRHVEKKGGGYLQIPHDHSLENEFRKDGRLFPLMYPQLFPYGIGGPNDSRRTQPISMKRHIKHLLNLADPRFQEHPSFLFTAFNILQRHEMLLNTGLKIK</sequence>
<accession>A0AAD7BPG0</accession>
<evidence type="ECO:0000313" key="2">
    <source>
        <dbReference type="EMBL" id="KAJ7626986.1"/>
    </source>
</evidence>
<evidence type="ECO:0000259" key="1">
    <source>
        <dbReference type="Pfam" id="PF20209"/>
    </source>
</evidence>
<dbReference type="Pfam" id="PF20209">
    <property type="entry name" value="DUF6570"/>
    <property type="match status" value="1"/>
</dbReference>